<dbReference type="Proteomes" id="UP001266305">
    <property type="component" value="Unassembled WGS sequence"/>
</dbReference>
<feature type="domain" description="PLAC" evidence="2">
    <location>
        <begin position="54"/>
        <end position="98"/>
    </location>
</feature>
<dbReference type="PROSITE" id="PS50900">
    <property type="entry name" value="PLAC"/>
    <property type="match status" value="1"/>
</dbReference>
<evidence type="ECO:0000313" key="4">
    <source>
        <dbReference type="Proteomes" id="UP001266305"/>
    </source>
</evidence>
<proteinExistence type="predicted"/>
<reference evidence="3 4" key="1">
    <citation type="submission" date="2023-05" db="EMBL/GenBank/DDBJ databases">
        <title>B98-5 Cell Line De Novo Hybrid Assembly: An Optical Mapping Approach.</title>
        <authorList>
            <person name="Kananen K."/>
            <person name="Auerbach J.A."/>
            <person name="Kautto E."/>
            <person name="Blachly J.S."/>
        </authorList>
    </citation>
    <scope>NUCLEOTIDE SEQUENCE [LARGE SCALE GENOMIC DNA]</scope>
    <source>
        <strain evidence="3">B95-8</strain>
        <tissue evidence="3">Cell line</tissue>
    </source>
</reference>
<dbReference type="EMBL" id="JASSZA010000019">
    <property type="protein sequence ID" value="KAK2087935.1"/>
    <property type="molecule type" value="Genomic_DNA"/>
</dbReference>
<gene>
    <name evidence="3" type="ORF">P7K49_033842</name>
</gene>
<dbReference type="InterPro" id="IPR010909">
    <property type="entry name" value="PLAC"/>
</dbReference>
<organism evidence="3 4">
    <name type="scientific">Saguinus oedipus</name>
    <name type="common">Cotton-top tamarin</name>
    <name type="synonym">Oedipomidas oedipus</name>
    <dbReference type="NCBI Taxonomy" id="9490"/>
    <lineage>
        <taxon>Eukaryota</taxon>
        <taxon>Metazoa</taxon>
        <taxon>Chordata</taxon>
        <taxon>Craniata</taxon>
        <taxon>Vertebrata</taxon>
        <taxon>Euteleostomi</taxon>
        <taxon>Mammalia</taxon>
        <taxon>Eutheria</taxon>
        <taxon>Euarchontoglires</taxon>
        <taxon>Primates</taxon>
        <taxon>Haplorrhini</taxon>
        <taxon>Platyrrhini</taxon>
        <taxon>Cebidae</taxon>
        <taxon>Callitrichinae</taxon>
        <taxon>Saguinus</taxon>
    </lineage>
</organism>
<protein>
    <recommendedName>
        <fullName evidence="2">PLAC domain-containing protein</fullName>
    </recommendedName>
</protein>
<accession>A0ABQ9TT25</accession>
<keyword evidence="4" id="KW-1185">Reference proteome</keyword>
<name>A0ABQ9TT25_SAGOE</name>
<evidence type="ECO:0000313" key="3">
    <source>
        <dbReference type="EMBL" id="KAK2087935.1"/>
    </source>
</evidence>
<keyword evidence="1" id="KW-0732">Signal</keyword>
<comment type="caution">
    <text evidence="3">The sequence shown here is derived from an EMBL/GenBank/DDBJ whole genome shotgun (WGS) entry which is preliminary data.</text>
</comment>
<sequence length="112" mass="12204">MAHEALGLQETSAHQRLFSNLGGWPWEGVGQRQPQLEMCNSGSGAPPETGALCIAGSCWRLLKRDRLSFGFCETLCLVGRCQLPTVCTQCCRSCPPPSHGTPSRGHQWAAHR</sequence>
<evidence type="ECO:0000259" key="2">
    <source>
        <dbReference type="PROSITE" id="PS50900"/>
    </source>
</evidence>
<evidence type="ECO:0000256" key="1">
    <source>
        <dbReference type="ARBA" id="ARBA00022729"/>
    </source>
</evidence>